<proteinExistence type="predicted"/>
<evidence type="ECO:0000313" key="2">
    <source>
        <dbReference type="Proteomes" id="UP000737402"/>
    </source>
</evidence>
<sequence length="88" mass="9669">MNKSPLKSYLLVGAGLTGVGLIAYNPSRNKLVSFTKGLKSRIGSFNLKKSNLPIEKAGNPDPEDIEDNKMVSEGAMYSVDYYNKKVQE</sequence>
<reference evidence="1 2" key="1">
    <citation type="submission" date="2021-01" db="EMBL/GenBank/DDBJ databases">
        <title>Genomic Encyclopedia of Type Strains, Phase IV (KMG-IV): sequencing the most valuable type-strain genomes for metagenomic binning, comparative biology and taxonomic classification.</title>
        <authorList>
            <person name="Goeker M."/>
        </authorList>
    </citation>
    <scope>NUCLEOTIDE SEQUENCE [LARGE SCALE GENOMIC DNA]</scope>
    <source>
        <strain evidence="1 2">DSM 25879</strain>
    </source>
</reference>
<accession>A0ABS2NXA5</accession>
<name>A0ABS2NXA5_9BACI</name>
<gene>
    <name evidence="1" type="ORF">JOC95_001130</name>
</gene>
<comment type="caution">
    <text evidence="1">The sequence shown here is derived from an EMBL/GenBank/DDBJ whole genome shotgun (WGS) entry which is preliminary data.</text>
</comment>
<evidence type="ECO:0000313" key="1">
    <source>
        <dbReference type="EMBL" id="MBM7619281.1"/>
    </source>
</evidence>
<evidence type="ECO:0008006" key="3">
    <source>
        <dbReference type="Google" id="ProtNLM"/>
    </source>
</evidence>
<organism evidence="1 2">
    <name type="scientific">Sutcliffiella tianshenii</name>
    <dbReference type="NCBI Taxonomy" id="1463404"/>
    <lineage>
        <taxon>Bacteria</taxon>
        <taxon>Bacillati</taxon>
        <taxon>Bacillota</taxon>
        <taxon>Bacilli</taxon>
        <taxon>Bacillales</taxon>
        <taxon>Bacillaceae</taxon>
        <taxon>Sutcliffiella</taxon>
    </lineage>
</organism>
<dbReference type="Proteomes" id="UP000737402">
    <property type="component" value="Unassembled WGS sequence"/>
</dbReference>
<dbReference type="RefSeq" id="WP_204414234.1">
    <property type="nucleotide sequence ID" value="NZ_JAFBED010000002.1"/>
</dbReference>
<dbReference type="EMBL" id="JAFBED010000002">
    <property type="protein sequence ID" value="MBM7619281.1"/>
    <property type="molecule type" value="Genomic_DNA"/>
</dbReference>
<protein>
    <recommendedName>
        <fullName evidence="3">YtxH domain-containing protein</fullName>
    </recommendedName>
</protein>
<keyword evidence="2" id="KW-1185">Reference proteome</keyword>